<comment type="caution">
    <text evidence="2">The sequence shown here is derived from an EMBL/GenBank/DDBJ whole genome shotgun (WGS) entry which is preliminary data.</text>
</comment>
<keyword evidence="3" id="KW-1185">Reference proteome</keyword>
<proteinExistence type="predicted"/>
<feature type="chain" id="PRO_5040828542" evidence="1">
    <location>
        <begin position="19"/>
        <end position="310"/>
    </location>
</feature>
<reference evidence="2" key="1">
    <citation type="submission" date="2022-11" db="EMBL/GenBank/DDBJ databases">
        <authorList>
            <person name="Petersen C."/>
        </authorList>
    </citation>
    <scope>NUCLEOTIDE SEQUENCE</scope>
    <source>
        <strain evidence="2">IBT 16849</strain>
    </source>
</reference>
<organism evidence="2 3">
    <name type="scientific">Penicillium cf. griseofulvum</name>
    <dbReference type="NCBI Taxonomy" id="2972120"/>
    <lineage>
        <taxon>Eukaryota</taxon>
        <taxon>Fungi</taxon>
        <taxon>Dikarya</taxon>
        <taxon>Ascomycota</taxon>
        <taxon>Pezizomycotina</taxon>
        <taxon>Eurotiomycetes</taxon>
        <taxon>Eurotiomycetidae</taxon>
        <taxon>Eurotiales</taxon>
        <taxon>Aspergillaceae</taxon>
        <taxon>Penicillium</taxon>
    </lineage>
</organism>
<gene>
    <name evidence="2" type="ORF">N7472_008345</name>
</gene>
<accession>A0A9W9J806</accession>
<dbReference type="Proteomes" id="UP001150879">
    <property type="component" value="Unassembled WGS sequence"/>
</dbReference>
<evidence type="ECO:0000256" key="1">
    <source>
        <dbReference type="SAM" id="SignalP"/>
    </source>
</evidence>
<reference evidence="2" key="2">
    <citation type="journal article" date="2023" name="IMA Fungus">
        <title>Comparative genomic study of the Penicillium genus elucidates a diverse pangenome and 15 lateral gene transfer events.</title>
        <authorList>
            <person name="Petersen C."/>
            <person name="Sorensen T."/>
            <person name="Nielsen M.R."/>
            <person name="Sondergaard T.E."/>
            <person name="Sorensen J.L."/>
            <person name="Fitzpatrick D.A."/>
            <person name="Frisvad J.C."/>
            <person name="Nielsen K.L."/>
        </authorList>
    </citation>
    <scope>NUCLEOTIDE SEQUENCE</scope>
    <source>
        <strain evidence="2">IBT 16849</strain>
    </source>
</reference>
<protein>
    <submittedName>
        <fullName evidence="2">Concanavalin A-like lectin/glucanase subgroup</fullName>
    </submittedName>
</protein>
<evidence type="ECO:0000313" key="2">
    <source>
        <dbReference type="EMBL" id="KAJ5189331.1"/>
    </source>
</evidence>
<sequence>MVFHRYLCLLACLPGVFSSSLVDFSAARGDNPSILGLRNLEAARGDSRSTNTDELYIKLGADPKGVPSLHYHRDIGYIRAEYHPKGMITSDKTYYIGYQFSLADIEQSLMVWQFKEYAANNAADGGANIPLSLEFKSGQIHLRYQSSWTTGRVTQWSQTLTTNTVYSFGIVVNTGSPGWVELYFDGKKQTFSTSGTTRLTANTFPGLAEPKFGIYRGEAVAIDSYVYRIQIGTSLSDIKEAAGLGGSVTTTTTSLRTTIKTTTTTAPTSTTTCAWEGHCAGTTCTDHNDCSDPWYCINGICGDETTVTSK</sequence>
<dbReference type="Gene3D" id="2.60.120.200">
    <property type="match status" value="1"/>
</dbReference>
<dbReference type="AlphaFoldDB" id="A0A9W9J806"/>
<dbReference type="OrthoDB" id="3233795at2759"/>
<feature type="signal peptide" evidence="1">
    <location>
        <begin position="1"/>
        <end position="18"/>
    </location>
</feature>
<name>A0A9W9J806_9EURO</name>
<dbReference type="EMBL" id="JAPQKP010000005">
    <property type="protein sequence ID" value="KAJ5189331.1"/>
    <property type="molecule type" value="Genomic_DNA"/>
</dbReference>
<evidence type="ECO:0000313" key="3">
    <source>
        <dbReference type="Proteomes" id="UP001150879"/>
    </source>
</evidence>
<keyword evidence="1" id="KW-0732">Signal</keyword>